<dbReference type="Proteomes" id="UP001499863">
    <property type="component" value="Unassembled WGS sequence"/>
</dbReference>
<feature type="region of interest" description="Disordered" evidence="1">
    <location>
        <begin position="287"/>
        <end position="307"/>
    </location>
</feature>
<evidence type="ECO:0000313" key="3">
    <source>
        <dbReference type="EMBL" id="GAA1390273.1"/>
    </source>
</evidence>
<comment type="caution">
    <text evidence="3">The sequence shown here is derived from an EMBL/GenBank/DDBJ whole genome shotgun (WGS) entry which is preliminary data.</text>
</comment>
<evidence type="ECO:0000313" key="4">
    <source>
        <dbReference type="Proteomes" id="UP001499863"/>
    </source>
</evidence>
<feature type="transmembrane region" description="Helical" evidence="2">
    <location>
        <begin position="18"/>
        <end position="40"/>
    </location>
</feature>
<proteinExistence type="predicted"/>
<organism evidence="3 4">
    <name type="scientific">Kitasatospora putterlickiae</name>
    <dbReference type="NCBI Taxonomy" id="221725"/>
    <lineage>
        <taxon>Bacteria</taxon>
        <taxon>Bacillati</taxon>
        <taxon>Actinomycetota</taxon>
        <taxon>Actinomycetes</taxon>
        <taxon>Kitasatosporales</taxon>
        <taxon>Streptomycetaceae</taxon>
        <taxon>Kitasatospora</taxon>
    </lineage>
</organism>
<protein>
    <recommendedName>
        <fullName evidence="5">SHOCT domain-containing protein</fullName>
    </recommendedName>
</protein>
<keyword evidence="2" id="KW-1133">Transmembrane helix</keyword>
<keyword evidence="4" id="KW-1185">Reference proteome</keyword>
<reference evidence="4" key="1">
    <citation type="journal article" date="2019" name="Int. J. Syst. Evol. Microbiol.">
        <title>The Global Catalogue of Microorganisms (GCM) 10K type strain sequencing project: providing services to taxonomists for standard genome sequencing and annotation.</title>
        <authorList>
            <consortium name="The Broad Institute Genomics Platform"/>
            <consortium name="The Broad Institute Genome Sequencing Center for Infectious Disease"/>
            <person name="Wu L."/>
            <person name="Ma J."/>
        </authorList>
    </citation>
    <scope>NUCLEOTIDE SEQUENCE [LARGE SCALE GENOMIC DNA]</scope>
    <source>
        <strain evidence="4">JCM 12393</strain>
    </source>
</reference>
<feature type="transmembrane region" description="Helical" evidence="2">
    <location>
        <begin position="93"/>
        <end position="113"/>
    </location>
</feature>
<dbReference type="EMBL" id="BAAAKJ010000095">
    <property type="protein sequence ID" value="GAA1390273.1"/>
    <property type="molecule type" value="Genomic_DNA"/>
</dbReference>
<evidence type="ECO:0000256" key="2">
    <source>
        <dbReference type="SAM" id="Phobius"/>
    </source>
</evidence>
<dbReference type="RefSeq" id="WP_344331238.1">
    <property type="nucleotide sequence ID" value="NZ_BAAAKJ010000095.1"/>
</dbReference>
<keyword evidence="2" id="KW-0472">Membrane</keyword>
<evidence type="ECO:0000256" key="1">
    <source>
        <dbReference type="SAM" id="MobiDB-lite"/>
    </source>
</evidence>
<evidence type="ECO:0008006" key="5">
    <source>
        <dbReference type="Google" id="ProtNLM"/>
    </source>
</evidence>
<feature type="region of interest" description="Disordered" evidence="1">
    <location>
        <begin position="211"/>
        <end position="231"/>
    </location>
</feature>
<feature type="transmembrane region" description="Helical" evidence="2">
    <location>
        <begin position="60"/>
        <end position="81"/>
    </location>
</feature>
<name>A0ABP4IGH0_9ACTN</name>
<keyword evidence="2" id="KW-0812">Transmembrane</keyword>
<accession>A0ABP4IGH0</accession>
<gene>
    <name evidence="3" type="ORF">GCM10009639_18800</name>
</gene>
<sequence length="307" mass="32043">MATDHPTALGPRLSSGRIVGLVLASGITATAGWLTATGFVRAYGTDACGPERQCNGFGTAGYLAGGILLWLLCLVATATTAHGDAPTTEPSATSDRGVLLGCLALGLLGAALANGSLHPWPLIPVLPLALFTAVLDRHGARRWRAFRLDARRRAEQRGRLERHGVTVPGRITDLATTGEVSADRPELRVTVEFTTVDGARRTATVTDVFPVHETPRRGGPAEVRYDPADPENTRVSLTVPDPGPAAPAPVPVPALEVVAALERLTALHRDGALDTAEFTAAKARLLEPGSASGHPAGPPQDAVAHRH</sequence>